<dbReference type="AlphaFoldDB" id="A0A0H2R6W0"/>
<feature type="compositionally biased region" description="Low complexity" evidence="2">
    <location>
        <begin position="288"/>
        <end position="311"/>
    </location>
</feature>
<organism evidence="3 4">
    <name type="scientific">Schizopora paradoxa</name>
    <dbReference type="NCBI Taxonomy" id="27342"/>
    <lineage>
        <taxon>Eukaryota</taxon>
        <taxon>Fungi</taxon>
        <taxon>Dikarya</taxon>
        <taxon>Basidiomycota</taxon>
        <taxon>Agaricomycotina</taxon>
        <taxon>Agaricomycetes</taxon>
        <taxon>Hymenochaetales</taxon>
        <taxon>Schizoporaceae</taxon>
        <taxon>Schizopora</taxon>
    </lineage>
</organism>
<keyword evidence="4" id="KW-1185">Reference proteome</keyword>
<evidence type="ECO:0000256" key="1">
    <source>
        <dbReference type="SAM" id="Coils"/>
    </source>
</evidence>
<proteinExistence type="predicted"/>
<gene>
    <name evidence="3" type="ORF">SCHPADRAFT_947090</name>
</gene>
<keyword evidence="1" id="KW-0175">Coiled coil</keyword>
<feature type="region of interest" description="Disordered" evidence="2">
    <location>
        <begin position="279"/>
        <end position="328"/>
    </location>
</feature>
<feature type="compositionally biased region" description="Acidic residues" evidence="2">
    <location>
        <begin position="747"/>
        <end position="774"/>
    </location>
</feature>
<feature type="compositionally biased region" description="Polar residues" evidence="2">
    <location>
        <begin position="94"/>
        <end position="126"/>
    </location>
</feature>
<feature type="compositionally biased region" description="Basic and acidic residues" evidence="2">
    <location>
        <begin position="1"/>
        <end position="24"/>
    </location>
</feature>
<feature type="compositionally biased region" description="Low complexity" evidence="2">
    <location>
        <begin position="68"/>
        <end position="83"/>
    </location>
</feature>
<feature type="region of interest" description="Disordered" evidence="2">
    <location>
        <begin position="735"/>
        <end position="794"/>
    </location>
</feature>
<feature type="region of interest" description="Disordered" evidence="2">
    <location>
        <begin position="1"/>
        <end position="126"/>
    </location>
</feature>
<feature type="coiled-coil region" evidence="1">
    <location>
        <begin position="419"/>
        <end position="495"/>
    </location>
</feature>
<reference evidence="3 4" key="1">
    <citation type="submission" date="2015-04" db="EMBL/GenBank/DDBJ databases">
        <title>Complete genome sequence of Schizopora paradoxa KUC8140, a cosmopolitan wood degrader in East Asia.</title>
        <authorList>
            <consortium name="DOE Joint Genome Institute"/>
            <person name="Min B."/>
            <person name="Park H."/>
            <person name="Jang Y."/>
            <person name="Kim J.-J."/>
            <person name="Kim K.H."/>
            <person name="Pangilinan J."/>
            <person name="Lipzen A."/>
            <person name="Riley R."/>
            <person name="Grigoriev I.V."/>
            <person name="Spatafora J.W."/>
            <person name="Choi I.-G."/>
        </authorList>
    </citation>
    <scope>NUCLEOTIDE SEQUENCE [LARGE SCALE GENOMIC DNA]</scope>
    <source>
        <strain evidence="3 4">KUC8140</strain>
    </source>
</reference>
<protein>
    <submittedName>
        <fullName evidence="3">Uncharacterized protein</fullName>
    </submittedName>
</protein>
<dbReference type="InParanoid" id="A0A0H2R6W0"/>
<evidence type="ECO:0000313" key="3">
    <source>
        <dbReference type="EMBL" id="KLO05228.1"/>
    </source>
</evidence>
<accession>A0A0H2R6W0</accession>
<dbReference type="Proteomes" id="UP000053477">
    <property type="component" value="Unassembled WGS sequence"/>
</dbReference>
<dbReference type="EMBL" id="KQ086341">
    <property type="protein sequence ID" value="KLO05228.1"/>
    <property type="molecule type" value="Genomic_DNA"/>
</dbReference>
<name>A0A0H2R6W0_9AGAM</name>
<feature type="compositionally biased region" description="Pro residues" evidence="2">
    <location>
        <begin position="312"/>
        <end position="321"/>
    </location>
</feature>
<evidence type="ECO:0000256" key="2">
    <source>
        <dbReference type="SAM" id="MobiDB-lite"/>
    </source>
</evidence>
<sequence>MPPRRSNDHNRPAPETSIDPRDSADPSDQNPPQNPSAHPVPTSSEARRRSELPRALPGVLLPDPTKLPFVVGQPVPVSSSSSRSDPESEGTAGSIFSASEAQSTPPSSVHHSPQASLDSKMKSTSDALPQIPARTLSHFVAHGVLPADMIAYLRSGQCTYPTAAKNFIYQSVLRSSVVAYDDNMIRAYYSWDVHQLELIGGKATASLLRGDHTVLSLCDAFVQAKHEAADLQTKATASLPPPETHASTKDAFSRLMARTRRDRLLELVDTRVRAAEQPNFTPALPRFSTRSVTPTPSTPMPSTSTPVSATPNPDPKSPSTPRPEDKIAGLKTNVSNMERGMEKRNAEIQRLKGVVAEYNKQNMALRSGRKTDNDIHQKQITQLQEQIFELTALVNNVDDRNLSMVKELKDELVEKDRIIEHLNAYVKELEADLALANARIASMEERMALADGELGITIMQGATTKEELEIMKEKLEEAEKKLEVEKHEHELVRAALLGDETALGALQLRAILDRMKRDLCDLAGIVNTDPTRYCSAVESHAAMYGLTIFQACMDIFCRAKKVVDDNKATNPELTTYVRMFSTPHFYKSFDLIFSNTSELRFVANGKAHIIFRGKPLDTAFLIREACPKGEKKSCRVVLNAFVGFRPLQERLEIQSLEEGQRRVDFDAKRPGRKGKRWARLGEWLDWVLAGGTLTHRLRATGIVRAIRASNTVGAAASNVGNAATASIIAVDGTEDANSGNITLNSNDGDDEDDDDDTSEDTEEEEEEEDDEVDVNNDAQIQGLLNYDAKVRGGQ</sequence>
<evidence type="ECO:0000313" key="4">
    <source>
        <dbReference type="Proteomes" id="UP000053477"/>
    </source>
</evidence>